<dbReference type="InterPro" id="IPR001258">
    <property type="entry name" value="NHL_repeat"/>
</dbReference>
<keyword evidence="8" id="KW-1185">Reference proteome</keyword>
<dbReference type="InterPro" id="IPR047153">
    <property type="entry name" value="TRIM45/56/19-like"/>
</dbReference>
<dbReference type="Gene3D" id="2.120.10.30">
    <property type="entry name" value="TolB, C-terminal domain"/>
    <property type="match status" value="2"/>
</dbReference>
<dbReference type="SUPFAM" id="SSF57850">
    <property type="entry name" value="RING/U-box"/>
    <property type="match status" value="1"/>
</dbReference>
<dbReference type="KEGG" id="aten:116295188"/>
<feature type="domain" description="RING-type" evidence="7">
    <location>
        <begin position="25"/>
        <end position="68"/>
    </location>
</feature>
<dbReference type="PROSITE" id="PS50089">
    <property type="entry name" value="ZF_RING_2"/>
    <property type="match status" value="1"/>
</dbReference>
<dbReference type="InterPro" id="IPR027370">
    <property type="entry name" value="Znf-RING_euk"/>
</dbReference>
<dbReference type="InterPro" id="IPR013083">
    <property type="entry name" value="Znf_RING/FYVE/PHD"/>
</dbReference>
<dbReference type="InterPro" id="IPR011042">
    <property type="entry name" value="6-blade_b-propeller_TolB-like"/>
</dbReference>
<dbReference type="SUPFAM" id="SSF101898">
    <property type="entry name" value="NHL repeat"/>
    <property type="match status" value="1"/>
</dbReference>
<name>A0A6P8HR09_ACTTE</name>
<keyword evidence="2" id="KW-0677">Repeat</keyword>
<dbReference type="InterPro" id="IPR017907">
    <property type="entry name" value="Znf_RING_CS"/>
</dbReference>
<dbReference type="GO" id="GO:0008270">
    <property type="term" value="F:zinc ion binding"/>
    <property type="evidence" value="ECO:0007669"/>
    <property type="project" value="UniProtKB-KW"/>
</dbReference>
<dbReference type="AlphaFoldDB" id="A0A6P8HR09"/>
<evidence type="ECO:0000256" key="1">
    <source>
        <dbReference type="ARBA" id="ARBA00022723"/>
    </source>
</evidence>
<keyword evidence="1" id="KW-0479">Metal-binding</keyword>
<dbReference type="Gene3D" id="3.30.40.10">
    <property type="entry name" value="Zinc/RING finger domain, C3HC4 (zinc finger)"/>
    <property type="match status" value="1"/>
</dbReference>
<evidence type="ECO:0000256" key="3">
    <source>
        <dbReference type="ARBA" id="ARBA00022771"/>
    </source>
</evidence>
<evidence type="ECO:0000256" key="2">
    <source>
        <dbReference type="ARBA" id="ARBA00022737"/>
    </source>
</evidence>
<dbReference type="RefSeq" id="XP_031558804.1">
    <property type="nucleotide sequence ID" value="XM_031702944.1"/>
</dbReference>
<proteinExistence type="predicted"/>
<dbReference type="InParanoid" id="A0A6P8HR09"/>
<gene>
    <name evidence="9" type="primary">LOC116295188</name>
</gene>
<evidence type="ECO:0000313" key="8">
    <source>
        <dbReference type="Proteomes" id="UP000515163"/>
    </source>
</evidence>
<evidence type="ECO:0000313" key="9">
    <source>
        <dbReference type="RefSeq" id="XP_031558804.1"/>
    </source>
</evidence>
<protein>
    <submittedName>
        <fullName evidence="9">Uncharacterized protein LOC116295188</fullName>
    </submittedName>
</protein>
<organism evidence="8 9">
    <name type="scientific">Actinia tenebrosa</name>
    <name type="common">Australian red waratah sea anemone</name>
    <dbReference type="NCBI Taxonomy" id="6105"/>
    <lineage>
        <taxon>Eukaryota</taxon>
        <taxon>Metazoa</taxon>
        <taxon>Cnidaria</taxon>
        <taxon>Anthozoa</taxon>
        <taxon>Hexacorallia</taxon>
        <taxon>Actiniaria</taxon>
        <taxon>Actiniidae</taxon>
        <taxon>Actinia</taxon>
    </lineage>
</organism>
<dbReference type="GeneID" id="116295188"/>
<dbReference type="InterPro" id="IPR001841">
    <property type="entry name" value="Znf_RING"/>
</dbReference>
<evidence type="ECO:0000256" key="5">
    <source>
        <dbReference type="PROSITE-ProRule" id="PRU00175"/>
    </source>
</evidence>
<feature type="repeat" description="NHL" evidence="6">
    <location>
        <begin position="452"/>
        <end position="490"/>
    </location>
</feature>
<reference evidence="9" key="1">
    <citation type="submission" date="2025-08" db="UniProtKB">
        <authorList>
            <consortium name="RefSeq"/>
        </authorList>
    </citation>
    <scope>IDENTIFICATION</scope>
    <source>
        <tissue evidence="9">Tentacle</tissue>
    </source>
</reference>
<evidence type="ECO:0000259" key="7">
    <source>
        <dbReference type="PROSITE" id="PS50089"/>
    </source>
</evidence>
<evidence type="ECO:0000256" key="4">
    <source>
        <dbReference type="ARBA" id="ARBA00022833"/>
    </source>
</evidence>
<dbReference type="Proteomes" id="UP000515163">
    <property type="component" value="Unplaced"/>
</dbReference>
<sequence length="548" mass="62611">MATRNKVGNTVNEFLQDMSEYEFTCPICFEEFKEPKSLPNCAHSVCLQCLERMSSERSLTVLECPVCRVASPLSINGVKDWPTNTLIVRLMERSPGRLDKMAIRNAIESCRKVCGTSAKTDEERVIVTGRVKKEIEGKAQKLVEFIRKQERYLLDKIDEVMGSHLSDKDKMREQAWELTDKAEKIIERGDVYEIVDAKDSLVNQLEKFAKELEPGLEVGNFEEILRARIQEEKQGAAEIGKSKSQNSLENIVSYFDPKYNRVITRTKDLQSFFPFDLETSCQGNLVVLDSRFQNITIFDEDGTYKNQFKVDYEDLWGITVTKKDEVVIISNNNDTQGPCGHLVYFDLNGNFIQKKTIKEFKNIFLTSISVDSNDNLVITAGTFHDFDKNYRDGGIVVLKDDLQVKFSTLEQERVNLRKAVLFQGSFYCTEAVNLGSSKPSIKVFNENGKLEREFGSKELQEPHGLAIDSQTQTILVCDRQQNAVVVYKLDGTYITKFGTKEDPLRITMTTNKKDIVITCYLGLCVQMISYEWFLEVIKKTLQSSVKYS</sequence>
<evidence type="ECO:0000256" key="6">
    <source>
        <dbReference type="PROSITE-ProRule" id="PRU00504"/>
    </source>
</evidence>
<dbReference type="Pfam" id="PF13445">
    <property type="entry name" value="zf-RING_UBOX"/>
    <property type="match status" value="1"/>
</dbReference>
<dbReference type="PROSITE" id="PS51125">
    <property type="entry name" value="NHL"/>
    <property type="match status" value="1"/>
</dbReference>
<dbReference type="PANTHER" id="PTHR25462">
    <property type="entry name" value="BONUS, ISOFORM C-RELATED"/>
    <property type="match status" value="1"/>
</dbReference>
<dbReference type="PANTHER" id="PTHR25462:SF300">
    <property type="entry name" value="RING-TYPE DOMAIN-CONTAINING PROTEIN"/>
    <property type="match status" value="1"/>
</dbReference>
<keyword evidence="3 5" id="KW-0863">Zinc-finger</keyword>
<keyword evidence="4" id="KW-0862">Zinc</keyword>
<accession>A0A6P8HR09</accession>
<dbReference type="OrthoDB" id="6106880at2759"/>
<dbReference type="PROSITE" id="PS00518">
    <property type="entry name" value="ZF_RING_1"/>
    <property type="match status" value="1"/>
</dbReference>
<dbReference type="SMART" id="SM00184">
    <property type="entry name" value="RING"/>
    <property type="match status" value="1"/>
</dbReference>